<dbReference type="RefSeq" id="WP_243333991.1">
    <property type="nucleotide sequence ID" value="NZ_AP027081.1"/>
</dbReference>
<dbReference type="Pfam" id="PF13609">
    <property type="entry name" value="Porin_4"/>
    <property type="match status" value="1"/>
</dbReference>
<protein>
    <recommendedName>
        <fullName evidence="2">Porin domain-containing protein</fullName>
    </recommendedName>
</protein>
<evidence type="ECO:0000313" key="3">
    <source>
        <dbReference type="EMBL" id="BDU77006.1"/>
    </source>
</evidence>
<dbReference type="GO" id="GO:0015288">
    <property type="term" value="F:porin activity"/>
    <property type="evidence" value="ECO:0007669"/>
    <property type="project" value="InterPro"/>
</dbReference>
<dbReference type="Proteomes" id="UP001228113">
    <property type="component" value="Chromosome"/>
</dbReference>
<dbReference type="AlphaFoldDB" id="A0AA48GPR7"/>
<keyword evidence="4" id="KW-1185">Reference proteome</keyword>
<organism evidence="3 4">
    <name type="scientific">Mesoterricola sediminis</name>
    <dbReference type="NCBI Taxonomy" id="2927980"/>
    <lineage>
        <taxon>Bacteria</taxon>
        <taxon>Pseudomonadati</taxon>
        <taxon>Acidobacteriota</taxon>
        <taxon>Holophagae</taxon>
        <taxon>Holophagales</taxon>
        <taxon>Holophagaceae</taxon>
        <taxon>Mesoterricola</taxon>
    </lineage>
</organism>
<proteinExistence type="predicted"/>
<feature type="chain" id="PRO_5041230947" description="Porin domain-containing protein" evidence="1">
    <location>
        <begin position="22"/>
        <end position="417"/>
    </location>
</feature>
<sequence>MRKRITLPLLAGLLAAVPATAQDKASFNIYGTLIAYGENVEATGATRATAYNNSMVTIAPTATNVPARFRFTCSTSNIGFKGDYKVDGDNFKVIWQLESSASVDGDQPSVLAGRNSCIGIAGKTWGTLFVGSWDTPYKVPQIFTGALRGLFPFDFSLTGNPGFNVPGTVTNSGRAGTKNDASFNRRQGNSLQYWSPDWSGFSFRLAYSANESKPTTDAATTLQYNPTVISALLTYKIGGLTLNYGYEQHNDYFGLSQLTGNATAPSLTNTGSKDEGHEFLAFYVIKETGTRITAMVEQLKYHNDETVIGKVNEYKRTAWAASVQQTFGQHKIWGVYSNAADGSATVLGTANTSTSNLGASQVSLGYAYSVAKTADVFATFYQITNKEAATYGAFPVLSGINPGADTKGFGVGILYTF</sequence>
<feature type="signal peptide" evidence="1">
    <location>
        <begin position="1"/>
        <end position="21"/>
    </location>
</feature>
<feature type="domain" description="Porin" evidence="2">
    <location>
        <begin position="13"/>
        <end position="387"/>
    </location>
</feature>
<dbReference type="KEGG" id="msea:METESE_19640"/>
<evidence type="ECO:0000256" key="1">
    <source>
        <dbReference type="SAM" id="SignalP"/>
    </source>
</evidence>
<evidence type="ECO:0000313" key="4">
    <source>
        <dbReference type="Proteomes" id="UP001228113"/>
    </source>
</evidence>
<evidence type="ECO:0000259" key="2">
    <source>
        <dbReference type="Pfam" id="PF13609"/>
    </source>
</evidence>
<gene>
    <name evidence="3" type="ORF">METESE_19640</name>
</gene>
<keyword evidence="1" id="KW-0732">Signal</keyword>
<name>A0AA48GPR7_9BACT</name>
<dbReference type="EMBL" id="AP027081">
    <property type="protein sequence ID" value="BDU77006.1"/>
    <property type="molecule type" value="Genomic_DNA"/>
</dbReference>
<dbReference type="CDD" id="cd00342">
    <property type="entry name" value="gram_neg_porins"/>
    <property type="match status" value="1"/>
</dbReference>
<reference evidence="3" key="1">
    <citation type="journal article" date="2023" name="Int. J. Syst. Evol. Microbiol.">
        <title>Mesoterricola silvestris gen. nov., sp. nov., Mesoterricola sediminis sp. nov., Geothrix oryzae sp. nov., Geothrix edaphica sp. nov., Geothrix rubra sp. nov., and Geothrix limicola sp. nov., six novel members of Acidobacteriota isolated from soils.</title>
        <authorList>
            <person name="Itoh H."/>
            <person name="Sugisawa Y."/>
            <person name="Mise K."/>
            <person name="Xu Z."/>
            <person name="Kuniyasu M."/>
            <person name="Ushijima N."/>
            <person name="Kawano K."/>
            <person name="Kobayashi E."/>
            <person name="Shiratori Y."/>
            <person name="Masuda Y."/>
            <person name="Senoo K."/>
        </authorList>
    </citation>
    <scope>NUCLEOTIDE SEQUENCE</scope>
    <source>
        <strain evidence="3">W786</strain>
    </source>
</reference>
<dbReference type="InterPro" id="IPR033900">
    <property type="entry name" value="Gram_neg_porin_domain"/>
</dbReference>
<dbReference type="GO" id="GO:0016020">
    <property type="term" value="C:membrane"/>
    <property type="evidence" value="ECO:0007669"/>
    <property type="project" value="InterPro"/>
</dbReference>
<dbReference type="InterPro" id="IPR023614">
    <property type="entry name" value="Porin_dom_sf"/>
</dbReference>
<dbReference type="SUPFAM" id="SSF56935">
    <property type="entry name" value="Porins"/>
    <property type="match status" value="1"/>
</dbReference>
<accession>A0AA48GPR7</accession>
<dbReference type="Gene3D" id="2.40.160.10">
    <property type="entry name" value="Porin"/>
    <property type="match status" value="1"/>
</dbReference>